<evidence type="ECO:0000313" key="5">
    <source>
        <dbReference type="Proteomes" id="UP001341840"/>
    </source>
</evidence>
<dbReference type="Gene3D" id="3.10.580.10">
    <property type="entry name" value="CBS-domain"/>
    <property type="match status" value="1"/>
</dbReference>
<comment type="caution">
    <text evidence="4">The sequence shown here is derived from an EMBL/GenBank/DDBJ whole genome shotgun (WGS) entry which is preliminary data.</text>
</comment>
<dbReference type="PANTHER" id="PTHR48108">
    <property type="entry name" value="CBS DOMAIN-CONTAINING PROTEIN CBSX2, CHLOROPLASTIC"/>
    <property type="match status" value="1"/>
</dbReference>
<reference evidence="4 5" key="1">
    <citation type="journal article" date="2023" name="Plants (Basel)">
        <title>Bridging the Gap: Combining Genomics and Transcriptomics Approaches to Understand Stylosanthes scabra, an Orphan Legume from the Brazilian Caatinga.</title>
        <authorList>
            <person name="Ferreira-Neto J.R.C."/>
            <person name="da Silva M.D."/>
            <person name="Binneck E."/>
            <person name="de Melo N.F."/>
            <person name="da Silva R.H."/>
            <person name="de Melo A.L.T.M."/>
            <person name="Pandolfi V."/>
            <person name="Bustamante F.O."/>
            <person name="Brasileiro-Vidal A.C."/>
            <person name="Benko-Iseppon A.M."/>
        </authorList>
    </citation>
    <scope>NUCLEOTIDE SEQUENCE [LARGE SCALE GENOMIC DNA]</scope>
    <source>
        <tissue evidence="4">Leaves</tissue>
    </source>
</reference>
<dbReference type="Proteomes" id="UP001341840">
    <property type="component" value="Unassembled WGS sequence"/>
</dbReference>
<keyword evidence="5" id="KW-1185">Reference proteome</keyword>
<evidence type="ECO:0000259" key="3">
    <source>
        <dbReference type="PROSITE" id="PS51371"/>
    </source>
</evidence>
<dbReference type="InterPro" id="IPR046342">
    <property type="entry name" value="CBS_dom_sf"/>
</dbReference>
<dbReference type="PROSITE" id="PS51371">
    <property type="entry name" value="CBS"/>
    <property type="match status" value="1"/>
</dbReference>
<dbReference type="Pfam" id="PF00571">
    <property type="entry name" value="CBS"/>
    <property type="match status" value="1"/>
</dbReference>
<accession>A0ABU6Q752</accession>
<protein>
    <recommendedName>
        <fullName evidence="3">CBS domain-containing protein</fullName>
    </recommendedName>
</protein>
<keyword evidence="2" id="KW-0129">CBS domain</keyword>
<name>A0ABU6Q752_9FABA</name>
<dbReference type="InterPro" id="IPR051462">
    <property type="entry name" value="CBS_domain-containing"/>
</dbReference>
<dbReference type="SMART" id="SM00116">
    <property type="entry name" value="CBS"/>
    <property type="match status" value="1"/>
</dbReference>
<dbReference type="InterPro" id="IPR000644">
    <property type="entry name" value="CBS_dom"/>
</dbReference>
<evidence type="ECO:0000256" key="1">
    <source>
        <dbReference type="ARBA" id="ARBA00022737"/>
    </source>
</evidence>
<feature type="domain" description="CBS" evidence="3">
    <location>
        <begin position="161"/>
        <end position="218"/>
    </location>
</feature>
<evidence type="ECO:0000256" key="2">
    <source>
        <dbReference type="PROSITE-ProRule" id="PRU00703"/>
    </source>
</evidence>
<proteinExistence type="predicted"/>
<dbReference type="SUPFAM" id="SSF54631">
    <property type="entry name" value="CBS-domain pair"/>
    <property type="match status" value="1"/>
</dbReference>
<sequence length="254" mass="28557">MVFYSSFNISHHHDKVERIADVGHFYWPYFKRFASFSLFLFPPFSTRRRVSYLHRKLNSPIIFPATVAPCCAYSIKSSSICSQRNFTAEFFKFNLLASIFYLFVGVGREYNMASQSGASRRSISSVRKSIDHGVSQSNARKSLSSSRPMGLALERTVKSLRLSKALTVPETTTIYEACRRMAARRVDAILVTDSSALLCGILTDKDITKRAIAPELSLEDTPVSKIMTKNPVFVLSETLAVEALQKMVQGWLSV</sequence>
<organism evidence="4 5">
    <name type="scientific">Stylosanthes scabra</name>
    <dbReference type="NCBI Taxonomy" id="79078"/>
    <lineage>
        <taxon>Eukaryota</taxon>
        <taxon>Viridiplantae</taxon>
        <taxon>Streptophyta</taxon>
        <taxon>Embryophyta</taxon>
        <taxon>Tracheophyta</taxon>
        <taxon>Spermatophyta</taxon>
        <taxon>Magnoliopsida</taxon>
        <taxon>eudicotyledons</taxon>
        <taxon>Gunneridae</taxon>
        <taxon>Pentapetalae</taxon>
        <taxon>rosids</taxon>
        <taxon>fabids</taxon>
        <taxon>Fabales</taxon>
        <taxon>Fabaceae</taxon>
        <taxon>Papilionoideae</taxon>
        <taxon>50 kb inversion clade</taxon>
        <taxon>dalbergioids sensu lato</taxon>
        <taxon>Dalbergieae</taxon>
        <taxon>Pterocarpus clade</taxon>
        <taxon>Stylosanthes</taxon>
    </lineage>
</organism>
<evidence type="ECO:0000313" key="4">
    <source>
        <dbReference type="EMBL" id="MED6107643.1"/>
    </source>
</evidence>
<gene>
    <name evidence="4" type="ORF">PIB30_015816</name>
</gene>
<dbReference type="EMBL" id="JASCZI010000044">
    <property type="protein sequence ID" value="MED6107643.1"/>
    <property type="molecule type" value="Genomic_DNA"/>
</dbReference>
<dbReference type="PANTHER" id="PTHR48108:SF26">
    <property type="entry name" value="CBS DOMAIN-CONTAINING PROTEIN DDB_G0289609"/>
    <property type="match status" value="1"/>
</dbReference>
<keyword evidence="1" id="KW-0677">Repeat</keyword>